<dbReference type="EMBL" id="FMSH01000308">
    <property type="protein sequence ID" value="SCU77408.1"/>
    <property type="molecule type" value="Genomic_DNA"/>
</dbReference>
<sequence>MTEVDLGTRPRDERAFAAPGEPYYRELATIEAQAYRRMLDRVFWHPPADVLRFEIRAVPFGDGTQYTVTAILDGIGEVWFDHDSLPARWDTIATYEVSWSLTEFQGAIHGVEVVSFEKPGGKRGNERMPDYASVQDPAEAARYRWNVVNRLRKAGIALK</sequence>
<evidence type="ECO:0000313" key="1">
    <source>
        <dbReference type="EMBL" id="SCU77408.1"/>
    </source>
</evidence>
<dbReference type="AlphaFoldDB" id="A0A1K0IIQ6"/>
<organism evidence="1">
    <name type="scientific">Cupriavidus necator</name>
    <name type="common">Alcaligenes eutrophus</name>
    <name type="synonym">Ralstonia eutropha</name>
    <dbReference type="NCBI Taxonomy" id="106590"/>
    <lineage>
        <taxon>Bacteria</taxon>
        <taxon>Pseudomonadati</taxon>
        <taxon>Pseudomonadota</taxon>
        <taxon>Betaproteobacteria</taxon>
        <taxon>Burkholderiales</taxon>
        <taxon>Burkholderiaceae</taxon>
        <taxon>Cupriavidus</taxon>
    </lineage>
</organism>
<dbReference type="RefSeq" id="WP_340526897.1">
    <property type="nucleotide sequence ID" value="NZ_FMSH01000308.1"/>
</dbReference>
<accession>A0A1K0IIQ6</accession>
<protein>
    <submittedName>
        <fullName evidence="1">Uncharacterized protein</fullName>
    </submittedName>
</protein>
<name>A0A1K0IIQ6_CUPNE</name>
<reference evidence="1" key="1">
    <citation type="submission" date="2016-09" db="EMBL/GenBank/DDBJ databases">
        <authorList>
            <person name="Capua I."/>
            <person name="De Benedictis P."/>
            <person name="Joannis T."/>
            <person name="Lombin L.H."/>
            <person name="Cattoli G."/>
        </authorList>
    </citation>
    <scope>NUCLEOTIDE SEQUENCE</scope>
    <source>
        <strain evidence="1">B9</strain>
    </source>
</reference>
<proteinExistence type="predicted"/>
<gene>
    <name evidence="1" type="ORF">CNECB9_3760025</name>
</gene>